<dbReference type="GO" id="GO:0004805">
    <property type="term" value="F:trehalose-phosphatase activity"/>
    <property type="evidence" value="ECO:0007669"/>
    <property type="project" value="TreeGrafter"/>
</dbReference>
<sequence length="924" mass="103454">MSSYRNHRIIIATLFLPQTAVPGDSPPQTPPPVPTQLPLPSLFNLKIPERPAYGRNKTSAPLKSIVEDMRDKTAKSSRISTPQVTTPNNEQSNPFASLGQVVGSPTSLSPDSTLKHEHQTTHTGTNAHSSRFARKSPSIRQRSLSANRRTESDLLVSHPTWHTESNPHSNGGLYNAVCSVGSRIRRKLWVGTLGTHTDSFKDNLKRSIDKRMFQKAESVPVWIPDAEFEKCYDEFCHQVLWPALHYAIPDAPKTKSFYESASWTQYQSVNQRFADVIIANYREGDIIWVNDYHLMLVPAMIRKKLPNAPIGFFLHVAFPSSEIFRCLSVREHLLNGLLASDLIGFQTPNFARHFRQTVSRILALEALPRGIQTEERFVDVAAIPIGIDVAALSEKRRNPEVAQWVQVLRQRYAGMKLIVGRDKLDEVQGVRQKIQAFEAFLDKYPDFQGKTVLIQVALQTTGENELQGSVADVVSRINSRFSTLTYQPVVFLHTQDLTFNQYLALLTVADTFMVSSLREGMALRSHEYVECQEERKRPLILSEFTGTYSYSGFRSCIPINPWDKRNTAAAIHTALTMSDEEAASSWLDLHRHVAAQTAQNFTNSFLTRVIRAYNDHQRGTDVESVALFDVSRVLTQYKYSAKRLLLLDLEDTLWTRKSSAGFIKQGTPCTIPQDVFDLLNKLNGDPKNEVWVLSGLPIKGGMDQFASNAPGVGLIAENGCFIKTLPTREHPSEWISMVANFNLSWKGACMEILNYFTERTPGSYIEQRDATIVWRFWTGSSDQASDRQWALRQAAEAQNHIFDSLGERYGLRIIPGANSFLVIPNNISRPTAVGAILHPGGPGRVSGGLTAASFTLEASDFDSPNGVDFILAIGTDEKLIRRLNEFDNAETCSTAPPNKGTDAKWRINYDQVRGVLTQLANMAT</sequence>
<dbReference type="AlphaFoldDB" id="A0A9P6HKD8"/>
<feature type="signal peptide" evidence="3">
    <location>
        <begin position="1"/>
        <end position="22"/>
    </location>
</feature>
<dbReference type="PANTHER" id="PTHR10788:SF15">
    <property type="entry name" value="TREHALOSE SYNTHASE COMPLEX REGULATORY SUBUNIT TPS3-RELATED"/>
    <property type="match status" value="1"/>
</dbReference>
<dbReference type="Pfam" id="PF02358">
    <property type="entry name" value="Trehalose_PPase"/>
    <property type="match status" value="1"/>
</dbReference>
<dbReference type="Gene3D" id="3.40.50.1000">
    <property type="entry name" value="HAD superfamily/HAD-like"/>
    <property type="match status" value="1"/>
</dbReference>
<keyword evidence="3" id="KW-0732">Signal</keyword>
<dbReference type="PANTHER" id="PTHR10788">
    <property type="entry name" value="TREHALOSE-6-PHOSPHATE SYNTHASE"/>
    <property type="match status" value="1"/>
</dbReference>
<dbReference type="GO" id="GO:0003825">
    <property type="term" value="F:alpha,alpha-trehalose-phosphate synthase (UDP-forming) activity"/>
    <property type="evidence" value="ECO:0007669"/>
    <property type="project" value="TreeGrafter"/>
</dbReference>
<comment type="caution">
    <text evidence="4">The sequence shown here is derived from an EMBL/GenBank/DDBJ whole genome shotgun (WGS) entry which is preliminary data.</text>
</comment>
<dbReference type="EMBL" id="WIUZ02000003">
    <property type="protein sequence ID" value="KAF9789242.1"/>
    <property type="molecule type" value="Genomic_DNA"/>
</dbReference>
<name>A0A9P6HKD8_9AGAM</name>
<dbReference type="Pfam" id="PF00982">
    <property type="entry name" value="Glyco_transf_20"/>
    <property type="match status" value="1"/>
</dbReference>
<dbReference type="FunFam" id="3.40.50.2000:FF:000036">
    <property type="entry name" value="Alpha,alpha-trehalose-phosphate synthase subunit Tps2"/>
    <property type="match status" value="1"/>
</dbReference>
<keyword evidence="5" id="KW-1185">Reference proteome</keyword>
<reference evidence="4" key="1">
    <citation type="journal article" date="2020" name="Nat. Commun.">
        <title>Large-scale genome sequencing of mycorrhizal fungi provides insights into the early evolution of symbiotic traits.</title>
        <authorList>
            <person name="Miyauchi S."/>
            <person name="Kiss E."/>
            <person name="Kuo A."/>
            <person name="Drula E."/>
            <person name="Kohler A."/>
            <person name="Sanchez-Garcia M."/>
            <person name="Morin E."/>
            <person name="Andreopoulos B."/>
            <person name="Barry K.W."/>
            <person name="Bonito G."/>
            <person name="Buee M."/>
            <person name="Carver A."/>
            <person name="Chen C."/>
            <person name="Cichocki N."/>
            <person name="Clum A."/>
            <person name="Culley D."/>
            <person name="Crous P.W."/>
            <person name="Fauchery L."/>
            <person name="Girlanda M."/>
            <person name="Hayes R.D."/>
            <person name="Keri Z."/>
            <person name="LaButti K."/>
            <person name="Lipzen A."/>
            <person name="Lombard V."/>
            <person name="Magnuson J."/>
            <person name="Maillard F."/>
            <person name="Murat C."/>
            <person name="Nolan M."/>
            <person name="Ohm R.A."/>
            <person name="Pangilinan J."/>
            <person name="Pereira M.F."/>
            <person name="Perotto S."/>
            <person name="Peter M."/>
            <person name="Pfister S."/>
            <person name="Riley R."/>
            <person name="Sitrit Y."/>
            <person name="Stielow J.B."/>
            <person name="Szollosi G."/>
            <person name="Zifcakova L."/>
            <person name="Stursova M."/>
            <person name="Spatafora J.W."/>
            <person name="Tedersoo L."/>
            <person name="Vaario L.M."/>
            <person name="Yamada A."/>
            <person name="Yan M."/>
            <person name="Wang P."/>
            <person name="Xu J."/>
            <person name="Bruns T."/>
            <person name="Baldrian P."/>
            <person name="Vilgalys R."/>
            <person name="Dunand C."/>
            <person name="Henrissat B."/>
            <person name="Grigoriev I.V."/>
            <person name="Hibbett D."/>
            <person name="Nagy L.G."/>
            <person name="Martin F.M."/>
        </authorList>
    </citation>
    <scope>NUCLEOTIDE SEQUENCE</scope>
    <source>
        <strain evidence="4">UH-Tt-Lm1</strain>
    </source>
</reference>
<gene>
    <name evidence="4" type="ORF">BJ322DRAFT_1041606</name>
</gene>
<dbReference type="GO" id="GO:0005992">
    <property type="term" value="P:trehalose biosynthetic process"/>
    <property type="evidence" value="ECO:0007669"/>
    <property type="project" value="InterPro"/>
</dbReference>
<dbReference type="InterPro" id="IPR001830">
    <property type="entry name" value="Glyco_trans_20"/>
</dbReference>
<evidence type="ECO:0000313" key="4">
    <source>
        <dbReference type="EMBL" id="KAF9789242.1"/>
    </source>
</evidence>
<dbReference type="InterPro" id="IPR036412">
    <property type="entry name" value="HAD-like_sf"/>
</dbReference>
<feature type="chain" id="PRO_5040114339" evidence="3">
    <location>
        <begin position="23"/>
        <end position="924"/>
    </location>
</feature>
<protein>
    <submittedName>
        <fullName evidence="4">Glycosyltransferase family 20-domain-containing protein</fullName>
    </submittedName>
</protein>
<feature type="compositionally biased region" description="Polar residues" evidence="2">
    <location>
        <begin position="138"/>
        <end position="147"/>
    </location>
</feature>
<organism evidence="4 5">
    <name type="scientific">Thelephora terrestris</name>
    <dbReference type="NCBI Taxonomy" id="56493"/>
    <lineage>
        <taxon>Eukaryota</taxon>
        <taxon>Fungi</taxon>
        <taxon>Dikarya</taxon>
        <taxon>Basidiomycota</taxon>
        <taxon>Agaricomycotina</taxon>
        <taxon>Agaricomycetes</taxon>
        <taxon>Thelephorales</taxon>
        <taxon>Thelephoraceae</taxon>
        <taxon>Thelephora</taxon>
    </lineage>
</organism>
<evidence type="ECO:0000256" key="3">
    <source>
        <dbReference type="SAM" id="SignalP"/>
    </source>
</evidence>
<feature type="compositionally biased region" description="Polar residues" evidence="2">
    <location>
        <begin position="76"/>
        <end position="95"/>
    </location>
</feature>
<dbReference type="Gene3D" id="3.30.70.1020">
    <property type="entry name" value="Trehalose-6-phosphate phosphatase related protein, domain 2"/>
    <property type="match status" value="1"/>
</dbReference>
<evidence type="ECO:0000313" key="5">
    <source>
        <dbReference type="Proteomes" id="UP000736335"/>
    </source>
</evidence>
<comment type="similarity">
    <text evidence="1">In the N-terminal section; belongs to the glycosyltransferase 20 family.</text>
</comment>
<evidence type="ECO:0000256" key="1">
    <source>
        <dbReference type="ARBA" id="ARBA00005409"/>
    </source>
</evidence>
<accession>A0A9P6HKD8</accession>
<dbReference type="InterPro" id="IPR023214">
    <property type="entry name" value="HAD_sf"/>
</dbReference>
<dbReference type="GO" id="GO:0005946">
    <property type="term" value="C:alpha,alpha-trehalose-phosphate synthase complex (UDP-forming)"/>
    <property type="evidence" value="ECO:0007669"/>
    <property type="project" value="TreeGrafter"/>
</dbReference>
<dbReference type="SUPFAM" id="SSF56784">
    <property type="entry name" value="HAD-like"/>
    <property type="match status" value="1"/>
</dbReference>
<dbReference type="Gene3D" id="3.40.50.2000">
    <property type="entry name" value="Glycogen Phosphorylase B"/>
    <property type="match status" value="2"/>
</dbReference>
<feature type="compositionally biased region" description="Polar residues" evidence="2">
    <location>
        <begin position="103"/>
        <end position="112"/>
    </location>
</feature>
<evidence type="ECO:0000256" key="2">
    <source>
        <dbReference type="SAM" id="MobiDB-lite"/>
    </source>
</evidence>
<feature type="region of interest" description="Disordered" evidence="2">
    <location>
        <begin position="69"/>
        <end position="150"/>
    </location>
</feature>
<dbReference type="InterPro" id="IPR003337">
    <property type="entry name" value="Trehalose_PPase"/>
</dbReference>
<dbReference type="GO" id="GO:0005829">
    <property type="term" value="C:cytosol"/>
    <property type="evidence" value="ECO:0007669"/>
    <property type="project" value="TreeGrafter"/>
</dbReference>
<dbReference type="SUPFAM" id="SSF53756">
    <property type="entry name" value="UDP-Glycosyltransferase/glycogen phosphorylase"/>
    <property type="match status" value="1"/>
</dbReference>
<dbReference type="CDD" id="cd03788">
    <property type="entry name" value="GT20_TPS"/>
    <property type="match status" value="1"/>
</dbReference>
<dbReference type="OrthoDB" id="755951at2759"/>
<dbReference type="Proteomes" id="UP000736335">
    <property type="component" value="Unassembled WGS sequence"/>
</dbReference>
<proteinExistence type="inferred from homology"/>
<reference evidence="4" key="2">
    <citation type="submission" date="2020-11" db="EMBL/GenBank/DDBJ databases">
        <authorList>
            <consortium name="DOE Joint Genome Institute"/>
            <person name="Kuo A."/>
            <person name="Miyauchi S."/>
            <person name="Kiss E."/>
            <person name="Drula E."/>
            <person name="Kohler A."/>
            <person name="Sanchez-Garcia M."/>
            <person name="Andreopoulos B."/>
            <person name="Barry K.W."/>
            <person name="Bonito G."/>
            <person name="Buee M."/>
            <person name="Carver A."/>
            <person name="Chen C."/>
            <person name="Cichocki N."/>
            <person name="Clum A."/>
            <person name="Culley D."/>
            <person name="Crous P.W."/>
            <person name="Fauchery L."/>
            <person name="Girlanda M."/>
            <person name="Hayes R."/>
            <person name="Keri Z."/>
            <person name="Labutti K."/>
            <person name="Lipzen A."/>
            <person name="Lombard V."/>
            <person name="Magnuson J."/>
            <person name="Maillard F."/>
            <person name="Morin E."/>
            <person name="Murat C."/>
            <person name="Nolan M."/>
            <person name="Ohm R."/>
            <person name="Pangilinan J."/>
            <person name="Pereira M."/>
            <person name="Perotto S."/>
            <person name="Peter M."/>
            <person name="Riley R."/>
            <person name="Sitrit Y."/>
            <person name="Stielow B."/>
            <person name="Szollosi G."/>
            <person name="Zifcakova L."/>
            <person name="Stursova M."/>
            <person name="Spatafora J.W."/>
            <person name="Tedersoo L."/>
            <person name="Vaario L.-M."/>
            <person name="Yamada A."/>
            <person name="Yan M."/>
            <person name="Wang P."/>
            <person name="Xu J."/>
            <person name="Bruns T."/>
            <person name="Baldrian P."/>
            <person name="Vilgalys R."/>
            <person name="Henrissat B."/>
            <person name="Grigoriev I.V."/>
            <person name="Hibbett D."/>
            <person name="Nagy L.G."/>
            <person name="Martin F.M."/>
        </authorList>
    </citation>
    <scope>NUCLEOTIDE SEQUENCE</scope>
    <source>
        <strain evidence="4">UH-Tt-Lm1</strain>
    </source>
</reference>